<keyword evidence="5" id="KW-0226">DNA condensation</keyword>
<evidence type="ECO:0000259" key="7">
    <source>
        <dbReference type="Pfam" id="PF12719"/>
    </source>
</evidence>
<evidence type="ECO:0000256" key="5">
    <source>
        <dbReference type="ARBA" id="ARBA00023067"/>
    </source>
</evidence>
<organism evidence="8">
    <name type="scientific">Ascaris suum</name>
    <name type="common">Pig roundworm</name>
    <name type="synonym">Ascaris lumbricoides</name>
    <dbReference type="NCBI Taxonomy" id="6253"/>
    <lineage>
        <taxon>Eukaryota</taxon>
        <taxon>Metazoa</taxon>
        <taxon>Ecdysozoa</taxon>
        <taxon>Nematoda</taxon>
        <taxon>Chromadorea</taxon>
        <taxon>Rhabditida</taxon>
        <taxon>Spirurina</taxon>
        <taxon>Ascaridomorpha</taxon>
        <taxon>Ascaridoidea</taxon>
        <taxon>Ascarididae</taxon>
        <taxon>Ascaris</taxon>
    </lineage>
</organism>
<evidence type="ECO:0000256" key="2">
    <source>
        <dbReference type="ARBA" id="ARBA00022454"/>
    </source>
</evidence>
<dbReference type="SUPFAM" id="SSF48371">
    <property type="entry name" value="ARM repeat"/>
    <property type="match status" value="1"/>
</dbReference>
<dbReference type="Pfam" id="PF12719">
    <property type="entry name" value="Cnd3"/>
    <property type="match status" value="1"/>
</dbReference>
<accession>F1KTB5</accession>
<name>F1KTB5_ASCSU</name>
<keyword evidence="2" id="KW-0158">Chromosome</keyword>
<dbReference type="GO" id="GO:0000793">
    <property type="term" value="C:condensed chromosome"/>
    <property type="evidence" value="ECO:0007669"/>
    <property type="project" value="TreeGrafter"/>
</dbReference>
<dbReference type="GO" id="GO:0000796">
    <property type="term" value="C:condensin complex"/>
    <property type="evidence" value="ECO:0007669"/>
    <property type="project" value="InterPro"/>
</dbReference>
<dbReference type="GO" id="GO:0007076">
    <property type="term" value="P:mitotic chromosome condensation"/>
    <property type="evidence" value="ECO:0007669"/>
    <property type="project" value="InterPro"/>
</dbReference>
<evidence type="ECO:0000256" key="6">
    <source>
        <dbReference type="ARBA" id="ARBA00023306"/>
    </source>
</evidence>
<evidence type="ECO:0000256" key="1">
    <source>
        <dbReference type="ARBA" id="ARBA00004286"/>
    </source>
</evidence>
<evidence type="ECO:0000256" key="3">
    <source>
        <dbReference type="ARBA" id="ARBA00022618"/>
    </source>
</evidence>
<dbReference type="GO" id="GO:0051301">
    <property type="term" value="P:cell division"/>
    <property type="evidence" value="ECO:0007669"/>
    <property type="project" value="UniProtKB-KW"/>
</dbReference>
<feature type="domain" description="Nuclear condensin complex subunit 3 C-terminal" evidence="7">
    <location>
        <begin position="503"/>
        <end position="782"/>
    </location>
</feature>
<keyword evidence="6" id="KW-0131">Cell cycle</keyword>
<sequence length="979" mass="110803">MVSYIAVLLAKNQMSQLLDALIHFCKEVHGVTLVAPRMQICFLIGLLLNADALISGRLDDLRESFSPDDLIIPKEQRKGLYEIMLERRLDVSASVRAEVLKAMSFIQNDPITFMDDEHSSKQLSPLEILRLHFRDESSDCQMVAVKTISVTAKEEIDLMVDMALSNAETKVRRAALSRLAKDVDLKALTIAQRMELLKSVMQSRETSIRCSALDEILSEWLKVASDRGDSISTEDSPADPSEYCFAPAKLLRFLEPFNDERTSHDLMVAAFRRCRENLHLSNLEMQQFVKTLIDNASNNTIHSHNYKNLLDRRMSSLEQANAAFVWRCMLDYCKLESTSETDWMECKYRLLPTLHTFCDFIIKFTTMKSMCDGGEAASASRSFTLMQFMQILPCFDMEDTAGKKSFRNLAESILTDRKLDVSRELVDCVIRHMFTYIWPRPEDNDEALSAICDLTSSMVDRSVNPNATVQMANETISIVASVTSADVNVSLEPQEIDDDTLLRCMKIVSAMLKTNRYRVMNALLRGLLENLVEKCVVCVNSECRILAFEAMGILAMYDERLAFEKVVLIKDTLELDDDLKPTSLNILCNMCLLHGYTSVAKWFAGSAVDFCDPRNDLIRVFLEYVEDENERTSFAACECLCKLLLSETRDEWTNVLATLFLKAFDPRTDNNARLKACLVAFIPTYAESDRSHQLLLVEAFPEIFGLLRNAVLEGLFTEKKLSVIGSCLVCATLKQSRNTQCRQESSVQSILCRKILAAIEGDPDPEGHFLPVYCKMLSQLEVSEWEDIEELNFFRDKAEELVDVMKDMEASAHDINVLMAFSRSLNRRIETLENSSKKWQPLSSPTTDELAVLTEELHLETPIKGEQKERSVQAAGRRFVHITSIQNGQASTKAISSKPISSSTTRRPPRIVKVKGQDLKKVLMEQSSDPIAGTTSLRTALLTPVPAQRLRPVLQRAVKTPAVSDFYKRDLIIEEEPDY</sequence>
<reference evidence="8" key="1">
    <citation type="journal article" date="2011" name="Genome Res.">
        <title>Deep small RNA sequencing from the nematode Ascaris reveals conservation, functional diversification, and novel developmental profiles.</title>
        <authorList>
            <person name="Wang J."/>
            <person name="Czech B."/>
            <person name="Crunk A."/>
            <person name="Wallace A."/>
            <person name="Mitreva M."/>
            <person name="Hannon G.J."/>
            <person name="Davis R.E."/>
        </authorList>
    </citation>
    <scope>NUCLEOTIDE SEQUENCE</scope>
</reference>
<evidence type="ECO:0000256" key="4">
    <source>
        <dbReference type="ARBA" id="ARBA00022776"/>
    </source>
</evidence>
<dbReference type="PANTHER" id="PTHR14418">
    <property type="entry name" value="CONDENSIN COMPLEX SUBUNIT 3-RELATED"/>
    <property type="match status" value="1"/>
</dbReference>
<protein>
    <submittedName>
        <fullName evidence="8">Condensin complex subunit 3</fullName>
    </submittedName>
</protein>
<dbReference type="InterPro" id="IPR027165">
    <property type="entry name" value="CND3"/>
</dbReference>
<dbReference type="InterPro" id="IPR016024">
    <property type="entry name" value="ARM-type_fold"/>
</dbReference>
<dbReference type="AlphaFoldDB" id="F1KTB5"/>
<keyword evidence="4" id="KW-0498">Mitosis</keyword>
<comment type="subcellular location">
    <subcellularLocation>
        <location evidence="1">Chromosome</location>
    </subcellularLocation>
</comment>
<dbReference type="GO" id="GO:0005737">
    <property type="term" value="C:cytoplasm"/>
    <property type="evidence" value="ECO:0007669"/>
    <property type="project" value="TreeGrafter"/>
</dbReference>
<dbReference type="PANTHER" id="PTHR14418:SF5">
    <property type="entry name" value="CONDENSIN COMPLEX SUBUNIT 3"/>
    <property type="match status" value="1"/>
</dbReference>
<evidence type="ECO:0000313" key="8">
    <source>
        <dbReference type="EMBL" id="ADY41119.1"/>
    </source>
</evidence>
<keyword evidence="3" id="KW-0132">Cell division</keyword>
<dbReference type="InterPro" id="IPR025977">
    <property type="entry name" value="Cnd3_C"/>
</dbReference>
<proteinExistence type="evidence at transcript level"/>
<dbReference type="EMBL" id="JI165518">
    <property type="protein sequence ID" value="ADY41119.1"/>
    <property type="molecule type" value="mRNA"/>
</dbReference>